<protein>
    <submittedName>
        <fullName evidence="1">Uncharacterized protein</fullName>
    </submittedName>
</protein>
<evidence type="ECO:0000313" key="2">
    <source>
        <dbReference type="Proteomes" id="UP000708208"/>
    </source>
</evidence>
<sequence>PLGVISSENSNSESY</sequence>
<proteinExistence type="predicted"/>
<organism evidence="1 2">
    <name type="scientific">Allacma fusca</name>
    <dbReference type="NCBI Taxonomy" id="39272"/>
    <lineage>
        <taxon>Eukaryota</taxon>
        <taxon>Metazoa</taxon>
        <taxon>Ecdysozoa</taxon>
        <taxon>Arthropoda</taxon>
        <taxon>Hexapoda</taxon>
        <taxon>Collembola</taxon>
        <taxon>Symphypleona</taxon>
        <taxon>Sminthuridae</taxon>
        <taxon>Allacma</taxon>
    </lineage>
</organism>
<keyword evidence="2" id="KW-1185">Reference proteome</keyword>
<evidence type="ECO:0000313" key="1">
    <source>
        <dbReference type="EMBL" id="CAG7818017.1"/>
    </source>
</evidence>
<gene>
    <name evidence="1" type="ORF">AFUS01_LOCUS28551</name>
</gene>
<dbReference type="EMBL" id="CAJVCH010409534">
    <property type="protein sequence ID" value="CAG7818017.1"/>
    <property type="molecule type" value="Genomic_DNA"/>
</dbReference>
<feature type="non-terminal residue" evidence="1">
    <location>
        <position position="15"/>
    </location>
</feature>
<dbReference type="Proteomes" id="UP000708208">
    <property type="component" value="Unassembled WGS sequence"/>
</dbReference>
<name>A0A8J2KK76_9HEXA</name>
<comment type="caution">
    <text evidence="1">The sequence shown here is derived from an EMBL/GenBank/DDBJ whole genome shotgun (WGS) entry which is preliminary data.</text>
</comment>
<accession>A0A8J2KK76</accession>
<reference evidence="1" key="1">
    <citation type="submission" date="2021-06" db="EMBL/GenBank/DDBJ databases">
        <authorList>
            <person name="Hodson N. C."/>
            <person name="Mongue J. A."/>
            <person name="Jaron S. K."/>
        </authorList>
    </citation>
    <scope>NUCLEOTIDE SEQUENCE</scope>
</reference>